<proteinExistence type="predicted"/>
<evidence type="ECO:0000313" key="1">
    <source>
        <dbReference type="EMBL" id="MFD2562921.1"/>
    </source>
</evidence>
<gene>
    <name evidence="1" type="ORF">ACFSR1_09615</name>
</gene>
<reference evidence="2" key="1">
    <citation type="journal article" date="2019" name="Int. J. Syst. Evol. Microbiol.">
        <title>The Global Catalogue of Microorganisms (GCM) 10K type strain sequencing project: providing services to taxonomists for standard genome sequencing and annotation.</title>
        <authorList>
            <consortium name="The Broad Institute Genomics Platform"/>
            <consortium name="The Broad Institute Genome Sequencing Center for Infectious Disease"/>
            <person name="Wu L."/>
            <person name="Ma J."/>
        </authorList>
    </citation>
    <scope>NUCLEOTIDE SEQUENCE [LARGE SCALE GENOMIC DNA]</scope>
    <source>
        <strain evidence="2">KCTC 52274</strain>
    </source>
</reference>
<comment type="caution">
    <text evidence="1">The sequence shown here is derived from an EMBL/GenBank/DDBJ whole genome shotgun (WGS) entry which is preliminary data.</text>
</comment>
<protein>
    <recommendedName>
        <fullName evidence="3">DUF4034 domain-containing protein</fullName>
    </recommendedName>
</protein>
<name>A0ABW5LF83_9FLAO</name>
<accession>A0ABW5LF83</accession>
<sequence length="314" mass="37011">MEEYFYQYPIIKWILIGAGVLYLLDKYGIFSPVDNLINLIGRYKFKSHGHLNDPQLKQITEYFNKKQFSNVEQLLKSFNAGKRSFAFQSLGQYGDSNVTDEWIKKESANDLPKIIKGYQLIHKAWEIRGRGTIDSVSNQKQVAFKNHLKKAEAILVAISLKTSVYRTNAVACLLTIYKAIDANRQYVHQLFEDTIKQFPEDAELHFSYLQFVSPKWGATVEEYENYINRMNEWSPFIQQLILAQYYFDLNYFQDYDDPEGKIDQFMSEIKAKPIENTNPYRYELYKLLYWTASNLNLAQHKTYYKEMAAPYLQD</sequence>
<dbReference type="Proteomes" id="UP001597319">
    <property type="component" value="Unassembled WGS sequence"/>
</dbReference>
<evidence type="ECO:0000313" key="2">
    <source>
        <dbReference type="Proteomes" id="UP001597319"/>
    </source>
</evidence>
<dbReference type="EMBL" id="JBHULE010000019">
    <property type="protein sequence ID" value="MFD2562921.1"/>
    <property type="molecule type" value="Genomic_DNA"/>
</dbReference>
<keyword evidence="2" id="KW-1185">Reference proteome</keyword>
<dbReference type="RefSeq" id="WP_378291925.1">
    <property type="nucleotide sequence ID" value="NZ_JBHULE010000019.1"/>
</dbReference>
<evidence type="ECO:0008006" key="3">
    <source>
        <dbReference type="Google" id="ProtNLM"/>
    </source>
</evidence>
<organism evidence="1 2">
    <name type="scientific">Aquimarina rubra</name>
    <dbReference type="NCBI Taxonomy" id="1920033"/>
    <lineage>
        <taxon>Bacteria</taxon>
        <taxon>Pseudomonadati</taxon>
        <taxon>Bacteroidota</taxon>
        <taxon>Flavobacteriia</taxon>
        <taxon>Flavobacteriales</taxon>
        <taxon>Flavobacteriaceae</taxon>
        <taxon>Aquimarina</taxon>
    </lineage>
</organism>